<evidence type="ECO:0000259" key="6">
    <source>
        <dbReference type="PROSITE" id="PS51898"/>
    </source>
</evidence>
<dbReference type="SUPFAM" id="SSF56349">
    <property type="entry name" value="DNA breaking-rejoining enzymes"/>
    <property type="match status" value="1"/>
</dbReference>
<comment type="similarity">
    <text evidence="1">Belongs to the 'phage' integrase family.</text>
</comment>
<dbReference type="InterPro" id="IPR050808">
    <property type="entry name" value="Phage_Integrase"/>
</dbReference>
<feature type="domain" description="Tyr recombinase" evidence="6">
    <location>
        <begin position="199"/>
        <end position="325"/>
    </location>
</feature>
<dbReference type="Gene3D" id="1.10.150.130">
    <property type="match status" value="1"/>
</dbReference>
<dbReference type="InterPro" id="IPR002104">
    <property type="entry name" value="Integrase_catalytic"/>
</dbReference>
<keyword evidence="9" id="KW-1185">Reference proteome</keyword>
<dbReference type="GO" id="GO:0015074">
    <property type="term" value="P:DNA integration"/>
    <property type="evidence" value="ECO:0007669"/>
    <property type="project" value="UniProtKB-KW"/>
</dbReference>
<dbReference type="OrthoDB" id="9795573at2"/>
<dbReference type="PROSITE" id="PS51900">
    <property type="entry name" value="CB"/>
    <property type="match status" value="1"/>
</dbReference>
<organism evidence="8 9">
    <name type="scientific">marine gamma proteobacterium HTCC2143</name>
    <dbReference type="NCBI Taxonomy" id="247633"/>
    <lineage>
        <taxon>Bacteria</taxon>
        <taxon>Pseudomonadati</taxon>
        <taxon>Pseudomonadota</taxon>
        <taxon>Gammaproteobacteria</taxon>
        <taxon>Cellvibrionales</taxon>
        <taxon>Spongiibacteraceae</taxon>
        <taxon>BD1-7 clade</taxon>
    </lineage>
</organism>
<dbReference type="PROSITE" id="PS51898">
    <property type="entry name" value="TYR_RECOMBINASE"/>
    <property type="match status" value="1"/>
</dbReference>
<dbReference type="GO" id="GO:0006310">
    <property type="term" value="P:DNA recombination"/>
    <property type="evidence" value="ECO:0007669"/>
    <property type="project" value="UniProtKB-KW"/>
</dbReference>
<keyword evidence="3 5" id="KW-0238">DNA-binding</keyword>
<dbReference type="InterPro" id="IPR011010">
    <property type="entry name" value="DNA_brk_join_enz"/>
</dbReference>
<evidence type="ECO:0000256" key="1">
    <source>
        <dbReference type="ARBA" id="ARBA00008857"/>
    </source>
</evidence>
<dbReference type="AlphaFoldDB" id="A0YFV5"/>
<name>A0YFV5_9GAMM</name>
<dbReference type="Pfam" id="PF13356">
    <property type="entry name" value="Arm-DNA-bind_3"/>
    <property type="match status" value="1"/>
</dbReference>
<dbReference type="PANTHER" id="PTHR30629">
    <property type="entry name" value="PROPHAGE INTEGRASE"/>
    <property type="match status" value="1"/>
</dbReference>
<dbReference type="InterPro" id="IPR013762">
    <property type="entry name" value="Integrase-like_cat_sf"/>
</dbReference>
<dbReference type="InterPro" id="IPR038488">
    <property type="entry name" value="Integrase_DNA-bd_sf"/>
</dbReference>
<dbReference type="Proteomes" id="UP000004931">
    <property type="component" value="Unassembled WGS sequence"/>
</dbReference>
<evidence type="ECO:0000256" key="3">
    <source>
        <dbReference type="ARBA" id="ARBA00023125"/>
    </source>
</evidence>
<evidence type="ECO:0000313" key="9">
    <source>
        <dbReference type="Proteomes" id="UP000004931"/>
    </source>
</evidence>
<dbReference type="InterPro" id="IPR053876">
    <property type="entry name" value="Phage_int_M"/>
</dbReference>
<dbReference type="InterPro" id="IPR025166">
    <property type="entry name" value="Integrase_DNA_bind_dom"/>
</dbReference>
<proteinExistence type="inferred from homology"/>
<dbReference type="eggNOG" id="COG0582">
    <property type="taxonomic scope" value="Bacteria"/>
</dbReference>
<dbReference type="InterPro" id="IPR010998">
    <property type="entry name" value="Integrase_recombinase_N"/>
</dbReference>
<evidence type="ECO:0000259" key="7">
    <source>
        <dbReference type="PROSITE" id="PS51900"/>
    </source>
</evidence>
<evidence type="ECO:0000256" key="2">
    <source>
        <dbReference type="ARBA" id="ARBA00022908"/>
    </source>
</evidence>
<comment type="caution">
    <text evidence="8">The sequence shown here is derived from an EMBL/GenBank/DDBJ whole genome shotgun (WGS) entry which is preliminary data.</text>
</comment>
<accession>A0YFV5</accession>
<keyword evidence="2" id="KW-0229">DNA integration</keyword>
<dbReference type="Gene3D" id="1.10.443.10">
    <property type="entry name" value="Intergrase catalytic core"/>
    <property type="match status" value="1"/>
</dbReference>
<evidence type="ECO:0000313" key="8">
    <source>
        <dbReference type="EMBL" id="EAW30205.1"/>
    </source>
</evidence>
<dbReference type="PANTHER" id="PTHR30629:SF2">
    <property type="entry name" value="PROPHAGE INTEGRASE INTS-RELATED"/>
    <property type="match status" value="1"/>
</dbReference>
<evidence type="ECO:0000256" key="5">
    <source>
        <dbReference type="PROSITE-ProRule" id="PRU01248"/>
    </source>
</evidence>
<dbReference type="Pfam" id="PF22022">
    <property type="entry name" value="Phage_int_M"/>
    <property type="match status" value="1"/>
</dbReference>
<reference evidence="8 9" key="1">
    <citation type="journal article" date="2010" name="J. Bacteriol.">
        <title>Genome sequence of the oligotrophic marine Gammaproteobacterium HTCC2143, isolated from the Oregon Coast.</title>
        <authorList>
            <person name="Oh H.M."/>
            <person name="Kang I."/>
            <person name="Ferriera S."/>
            <person name="Giovannoni S.J."/>
            <person name="Cho J.C."/>
        </authorList>
    </citation>
    <scope>NUCLEOTIDE SEQUENCE [LARGE SCALE GENOMIC DNA]</scope>
    <source>
        <strain evidence="8 9">HTCC2143</strain>
    </source>
</reference>
<dbReference type="GO" id="GO:0003677">
    <property type="term" value="F:DNA binding"/>
    <property type="evidence" value="ECO:0007669"/>
    <property type="project" value="UniProtKB-UniRule"/>
</dbReference>
<dbReference type="EMBL" id="AAVT01000009">
    <property type="protein sequence ID" value="EAW30205.1"/>
    <property type="molecule type" value="Genomic_DNA"/>
</dbReference>
<dbReference type="Pfam" id="PF00589">
    <property type="entry name" value="Phage_integrase"/>
    <property type="match status" value="1"/>
</dbReference>
<dbReference type="InterPro" id="IPR044068">
    <property type="entry name" value="CB"/>
</dbReference>
<feature type="domain" description="Core-binding (CB)" evidence="7">
    <location>
        <begin position="99"/>
        <end position="178"/>
    </location>
</feature>
<protein>
    <submittedName>
        <fullName evidence="8">Integrase, phage related protein</fullName>
    </submittedName>
</protein>
<keyword evidence="4" id="KW-0233">DNA recombination</keyword>
<evidence type="ECO:0000256" key="4">
    <source>
        <dbReference type="ARBA" id="ARBA00023172"/>
    </source>
</evidence>
<dbReference type="Gene3D" id="3.30.160.390">
    <property type="entry name" value="Integrase, DNA-binding domain"/>
    <property type="match status" value="1"/>
</dbReference>
<gene>
    <name evidence="8" type="ORF">GP2143_01640</name>
</gene>
<sequence>MAVKPFTDTYIRSLKPKAERYEISEPGGLRLRVSSSGKKSWVYVYRQNKRLRRLTIGRYPNISLSAARVEIAKARLTREKGIDPAIEAQLKTQKRLHAPTVEQLISLYIEQHAKLKKKTWKEDKRALSVELLPLYGMVKAADIRRSDIVYLLEKIAQRAPISANRALEIIRKMFNWAVEREIVEINPCWQVSRPSQENKRERALSESELKALWTILESARCKLAYTKNFIWPSKAIRLALQLSLVTAQRRSEIALATINEFDLTEKVWTIPKEHTKNGREHYVPLSTVSVRLIKELITLNKGSNFLLPSRQGNKPIKAGALTRAV</sequence>